<protein>
    <submittedName>
        <fullName evidence="8">Lipid II:glycine glycyltransferase</fullName>
        <ecNumber evidence="8">2.3.2.16</ecNumber>
    </submittedName>
</protein>
<organism evidence="8 9">
    <name type="scientific">Candidatus Nanosyncoccus nanoralicus</name>
    <dbReference type="NCBI Taxonomy" id="2171996"/>
    <lineage>
        <taxon>Bacteria</taxon>
        <taxon>Candidatus Saccharimonadota</taxon>
        <taxon>Candidatus Nanosyncoccalia</taxon>
        <taxon>Candidatus Nanosyncoccales</taxon>
        <taxon>Candidatus Nanosyncoccaceae</taxon>
        <taxon>Candidatus Nanosyncoccus</taxon>
    </lineage>
</organism>
<evidence type="ECO:0000313" key="8">
    <source>
        <dbReference type="EMBL" id="RYC73542.1"/>
    </source>
</evidence>
<gene>
    <name evidence="8" type="primary">femX</name>
    <name evidence="8" type="ORF">G3KMM_00347</name>
</gene>
<dbReference type="Pfam" id="PF02388">
    <property type="entry name" value="FemAB"/>
    <property type="match status" value="1"/>
</dbReference>
<dbReference type="InterPro" id="IPR038740">
    <property type="entry name" value="BioF2-like_GNAT_dom"/>
</dbReference>
<dbReference type="Gene3D" id="3.40.630.30">
    <property type="match status" value="2"/>
</dbReference>
<dbReference type="InterPro" id="IPR003447">
    <property type="entry name" value="FEMABX"/>
</dbReference>
<evidence type="ECO:0000313" key="9">
    <source>
        <dbReference type="Proteomes" id="UP001191004"/>
    </source>
</evidence>
<dbReference type="Proteomes" id="UP001191004">
    <property type="component" value="Unassembled WGS sequence"/>
</dbReference>
<keyword evidence="6" id="KW-0961">Cell wall biogenesis/degradation</keyword>
<accession>A0ABY0FM30</accession>
<evidence type="ECO:0000256" key="6">
    <source>
        <dbReference type="ARBA" id="ARBA00023316"/>
    </source>
</evidence>
<comment type="caution">
    <text evidence="8">The sequence shown here is derived from an EMBL/GenBank/DDBJ whole genome shotgun (WGS) entry which is preliminary data.</text>
</comment>
<keyword evidence="9" id="KW-1185">Reference proteome</keyword>
<evidence type="ECO:0000256" key="2">
    <source>
        <dbReference type="ARBA" id="ARBA00022679"/>
    </source>
</evidence>
<comment type="similarity">
    <text evidence="1">Belongs to the FemABX family.</text>
</comment>
<proteinExistence type="inferred from homology"/>
<sequence>MKETTKPKVTVEECTSKKEWDAFITSFKEANFLQSWDFYEFYQSINHQIVRRTFKRDGKIVAAYAGEVEPAKRGRHLAIAGGPILDWQDQSLVKQVFDDMKNVAKNLQCVFVRVRPQLEYNQDSAQIFNEHNFRKAPMYLSVEYAGVLDLHKSEDEIMANMRQRLRRALRKAEKNQITIETSTNPEAIKEFYQIELQTAKRHSFYAFSEEFLTKQFAAFAKGGEAVLYIAKKDGEILAENFMIFYGNEASYHYGVSSELGTKYSGAPLLHMQAMRDARKRGITRYNFWGIVDEEDTKHRFYGVSVFKRGFGVSELKYLPAHDLILDKKQYYLKTYLIETIRRKIRHV</sequence>
<dbReference type="RefSeq" id="WP_129604739.1">
    <property type="nucleotide sequence ID" value="NZ_PRLL01000009.1"/>
</dbReference>
<keyword evidence="2 8" id="KW-0808">Transferase</keyword>
<keyword evidence="3" id="KW-0133">Cell shape</keyword>
<dbReference type="EMBL" id="PRLL01000009">
    <property type="protein sequence ID" value="RYC73542.1"/>
    <property type="molecule type" value="Genomic_DNA"/>
</dbReference>
<keyword evidence="5 8" id="KW-0012">Acyltransferase</keyword>
<dbReference type="Pfam" id="PF13480">
    <property type="entry name" value="Acetyltransf_6"/>
    <property type="match status" value="1"/>
</dbReference>
<dbReference type="InterPro" id="IPR050644">
    <property type="entry name" value="PG_Glycine_Bridge_Synth"/>
</dbReference>
<reference evidence="8 9" key="1">
    <citation type="journal article" date="2018" name="bioRxiv">
        <title>Evidence of independent acquisition and adaption of ultra-small bacteria to human hosts across the highly diverse yet reduced genomes of the phylum Saccharibacteria.</title>
        <authorList>
            <person name="McLean J.S."/>
            <person name="Bor B."/>
            <person name="To T.T."/>
            <person name="Liu Q."/>
            <person name="Kearns K.A."/>
            <person name="Solden L.M."/>
            <person name="Wrighton K.C."/>
            <person name="He X."/>
            <person name="Shi W."/>
        </authorList>
    </citation>
    <scope>NUCLEOTIDE SEQUENCE [LARGE SCALE GENOMIC DNA]</scope>
    <source>
        <strain evidence="8 9">TM7_KMM_G3_1_HOT_351</strain>
    </source>
</reference>
<reference evidence="8 9" key="2">
    <citation type="journal article" date="2020" name="Cell Rep.">
        <title>Acquisition and Adaptation of Ultra-small Parasitic Reduced Genome Bacteria to Mammalian Hosts.</title>
        <authorList>
            <person name="McLean J.S."/>
            <person name="Bor B."/>
            <person name="Kerns K.A."/>
            <person name="Liu Q."/>
            <person name="To T.T."/>
            <person name="Solden L."/>
            <person name="Hendrickson E.L."/>
            <person name="Wrighton K."/>
            <person name="Shi W."/>
            <person name="He X."/>
        </authorList>
    </citation>
    <scope>NUCLEOTIDE SEQUENCE [LARGE SCALE GENOMIC DNA]</scope>
    <source>
        <strain evidence="8 9">TM7_KMM_G3_1_HOT_351</strain>
    </source>
</reference>
<dbReference type="InterPro" id="IPR016181">
    <property type="entry name" value="Acyl_CoA_acyltransferase"/>
</dbReference>
<feature type="domain" description="BioF2-like acetyltransferase" evidence="7">
    <location>
        <begin position="160"/>
        <end position="289"/>
    </location>
</feature>
<keyword evidence="4" id="KW-0573">Peptidoglycan synthesis</keyword>
<evidence type="ECO:0000256" key="5">
    <source>
        <dbReference type="ARBA" id="ARBA00023315"/>
    </source>
</evidence>
<evidence type="ECO:0000259" key="7">
    <source>
        <dbReference type="Pfam" id="PF13480"/>
    </source>
</evidence>
<dbReference type="EC" id="2.3.2.16" evidence="8"/>
<dbReference type="PANTHER" id="PTHR36174:SF1">
    <property type="entry name" value="LIPID II:GLYCINE GLYCYLTRANSFERASE"/>
    <property type="match status" value="1"/>
</dbReference>
<dbReference type="PROSITE" id="PS51191">
    <property type="entry name" value="FEMABX"/>
    <property type="match status" value="1"/>
</dbReference>
<evidence type="ECO:0000256" key="1">
    <source>
        <dbReference type="ARBA" id="ARBA00009943"/>
    </source>
</evidence>
<evidence type="ECO:0000256" key="4">
    <source>
        <dbReference type="ARBA" id="ARBA00022984"/>
    </source>
</evidence>
<name>A0ABY0FM30_9BACT</name>
<dbReference type="SUPFAM" id="SSF55729">
    <property type="entry name" value="Acyl-CoA N-acyltransferases (Nat)"/>
    <property type="match status" value="2"/>
</dbReference>
<dbReference type="GO" id="GO:0016746">
    <property type="term" value="F:acyltransferase activity"/>
    <property type="evidence" value="ECO:0007669"/>
    <property type="project" value="UniProtKB-KW"/>
</dbReference>
<evidence type="ECO:0000256" key="3">
    <source>
        <dbReference type="ARBA" id="ARBA00022960"/>
    </source>
</evidence>
<dbReference type="PANTHER" id="PTHR36174">
    <property type="entry name" value="LIPID II:GLYCINE GLYCYLTRANSFERASE"/>
    <property type="match status" value="1"/>
</dbReference>